<comment type="caution">
    <text evidence="3">The sequence shown here is derived from an EMBL/GenBank/DDBJ whole genome shotgun (WGS) entry which is preliminary data.</text>
</comment>
<accession>A0AAD1XPL8</accession>
<dbReference type="PANTHER" id="PTHR48070">
    <property type="entry name" value="ESTERASE OVCA2"/>
    <property type="match status" value="1"/>
</dbReference>
<dbReference type="SUPFAM" id="SSF53474">
    <property type="entry name" value="alpha/beta-Hydrolases"/>
    <property type="match status" value="1"/>
</dbReference>
<dbReference type="Proteomes" id="UP001295684">
    <property type="component" value="Unassembled WGS sequence"/>
</dbReference>
<dbReference type="PANTHER" id="PTHR48070:SF6">
    <property type="entry name" value="ESTERASE OVCA2"/>
    <property type="match status" value="1"/>
</dbReference>
<dbReference type="AlphaFoldDB" id="A0AAD1XPL8"/>
<name>A0AAD1XPL8_EUPCR</name>
<dbReference type="EMBL" id="CAMPGE010018150">
    <property type="protein sequence ID" value="CAI2376587.1"/>
    <property type="molecule type" value="Genomic_DNA"/>
</dbReference>
<dbReference type="GO" id="GO:0016787">
    <property type="term" value="F:hydrolase activity"/>
    <property type="evidence" value="ECO:0007669"/>
    <property type="project" value="UniProtKB-KW"/>
</dbReference>
<dbReference type="InterPro" id="IPR005645">
    <property type="entry name" value="FSH-like_dom"/>
</dbReference>
<dbReference type="InterPro" id="IPR050593">
    <property type="entry name" value="LovG"/>
</dbReference>
<organism evidence="3 4">
    <name type="scientific">Euplotes crassus</name>
    <dbReference type="NCBI Taxonomy" id="5936"/>
    <lineage>
        <taxon>Eukaryota</taxon>
        <taxon>Sar</taxon>
        <taxon>Alveolata</taxon>
        <taxon>Ciliophora</taxon>
        <taxon>Intramacronucleata</taxon>
        <taxon>Spirotrichea</taxon>
        <taxon>Hypotrichia</taxon>
        <taxon>Euplotida</taxon>
        <taxon>Euplotidae</taxon>
        <taxon>Moneuplotes</taxon>
    </lineage>
</organism>
<gene>
    <name evidence="3" type="ORF">ECRASSUSDP1_LOCUS17957</name>
</gene>
<protein>
    <recommendedName>
        <fullName evidence="2">Serine hydrolase domain-containing protein</fullName>
    </recommendedName>
</protein>
<dbReference type="GO" id="GO:0005634">
    <property type="term" value="C:nucleus"/>
    <property type="evidence" value="ECO:0007669"/>
    <property type="project" value="TreeGrafter"/>
</dbReference>
<proteinExistence type="predicted"/>
<sequence length="254" mass="30144">MSFPAKKLRILCLHGYYNNVDVMRYQMDFYMTAFKDFATFEFLNGVYKIDYEYDPQITKKFEGPFYGWGNLDMEREQMTGTLEATNYVIDYINNTGPYDGVLGFSQGCLVARLLLKNKELRQYCKKLDYPLNFGILVAALAYYHLNPFHDRPEDYEILHTKYEQPLFYLYGKNDPLIYYIEKCVVSEGEYSVFLHGGKHKIPRLIGSNIEPLLRFISKRYWDKYKSVLVMSKPIDKDYEIEYMNSFQIPLRSKI</sequence>
<feature type="domain" description="Serine hydrolase" evidence="2">
    <location>
        <begin position="6"/>
        <end position="203"/>
    </location>
</feature>
<keyword evidence="4" id="KW-1185">Reference proteome</keyword>
<dbReference type="InterPro" id="IPR029058">
    <property type="entry name" value="AB_hydrolase_fold"/>
</dbReference>
<dbReference type="Pfam" id="PF03959">
    <property type="entry name" value="FSH1"/>
    <property type="match status" value="1"/>
</dbReference>
<dbReference type="GO" id="GO:0005737">
    <property type="term" value="C:cytoplasm"/>
    <property type="evidence" value="ECO:0007669"/>
    <property type="project" value="TreeGrafter"/>
</dbReference>
<evidence type="ECO:0000313" key="3">
    <source>
        <dbReference type="EMBL" id="CAI2376587.1"/>
    </source>
</evidence>
<dbReference type="Gene3D" id="3.40.50.1820">
    <property type="entry name" value="alpha/beta hydrolase"/>
    <property type="match status" value="1"/>
</dbReference>
<evidence type="ECO:0000313" key="4">
    <source>
        <dbReference type="Proteomes" id="UP001295684"/>
    </source>
</evidence>
<evidence type="ECO:0000259" key="2">
    <source>
        <dbReference type="Pfam" id="PF03959"/>
    </source>
</evidence>
<keyword evidence="1" id="KW-0378">Hydrolase</keyword>
<reference evidence="3" key="1">
    <citation type="submission" date="2023-07" db="EMBL/GenBank/DDBJ databases">
        <authorList>
            <consortium name="AG Swart"/>
            <person name="Singh M."/>
            <person name="Singh A."/>
            <person name="Seah K."/>
            <person name="Emmerich C."/>
        </authorList>
    </citation>
    <scope>NUCLEOTIDE SEQUENCE</scope>
    <source>
        <strain evidence="3">DP1</strain>
    </source>
</reference>
<evidence type="ECO:0000256" key="1">
    <source>
        <dbReference type="ARBA" id="ARBA00022801"/>
    </source>
</evidence>